<organism evidence="1 2">
    <name type="scientific">Streptomyces hirsutus</name>
    <dbReference type="NCBI Taxonomy" id="35620"/>
    <lineage>
        <taxon>Bacteria</taxon>
        <taxon>Bacillati</taxon>
        <taxon>Actinomycetota</taxon>
        <taxon>Actinomycetes</taxon>
        <taxon>Kitasatosporales</taxon>
        <taxon>Streptomycetaceae</taxon>
        <taxon>Streptomyces</taxon>
    </lineage>
</organism>
<dbReference type="EMBL" id="CP109134">
    <property type="protein sequence ID" value="WSD09881.1"/>
    <property type="molecule type" value="Genomic_DNA"/>
</dbReference>
<evidence type="ECO:0000313" key="1">
    <source>
        <dbReference type="EMBL" id="WSD09881.1"/>
    </source>
</evidence>
<proteinExistence type="predicted"/>
<protein>
    <submittedName>
        <fullName evidence="1">Uncharacterized protein</fullName>
    </submittedName>
</protein>
<dbReference type="GeneID" id="91547279"/>
<dbReference type="RefSeq" id="WP_326755617.1">
    <property type="nucleotide sequence ID" value="NZ_CP109134.1"/>
</dbReference>
<dbReference type="Proteomes" id="UP001335325">
    <property type="component" value="Chromosome"/>
</dbReference>
<accession>A0ABZ1GWA1</accession>
<evidence type="ECO:0000313" key="2">
    <source>
        <dbReference type="Proteomes" id="UP001335325"/>
    </source>
</evidence>
<reference evidence="1 2" key="1">
    <citation type="submission" date="2022-10" db="EMBL/GenBank/DDBJ databases">
        <title>The complete genomes of actinobacterial strains from the NBC collection.</title>
        <authorList>
            <person name="Joergensen T.S."/>
            <person name="Alvarez Arevalo M."/>
            <person name="Sterndorff E.B."/>
            <person name="Faurdal D."/>
            <person name="Vuksanovic O."/>
            <person name="Mourched A.-S."/>
            <person name="Charusanti P."/>
            <person name="Shaw S."/>
            <person name="Blin K."/>
            <person name="Weber T."/>
        </authorList>
    </citation>
    <scope>NUCLEOTIDE SEQUENCE [LARGE SCALE GENOMIC DNA]</scope>
    <source>
        <strain evidence="1 2">NBC 01753</strain>
    </source>
</reference>
<gene>
    <name evidence="1" type="ORF">OIE73_31915</name>
</gene>
<sequence length="57" mass="6611">MDELHVVRHEPTWRAEPELDDEYDNGTDHKTLYALFGLAIYKANVLEHTLVNPSSRC</sequence>
<keyword evidence="2" id="KW-1185">Reference proteome</keyword>
<name>A0ABZ1GWA1_9ACTN</name>